<dbReference type="Proteomes" id="UP000594873">
    <property type="component" value="Chromosome"/>
</dbReference>
<organism evidence="3 4">
    <name type="scientific">Allosphingosinicella flava</name>
    <dbReference type="NCBI Taxonomy" id="2771430"/>
    <lineage>
        <taxon>Bacteria</taxon>
        <taxon>Pseudomonadati</taxon>
        <taxon>Pseudomonadota</taxon>
        <taxon>Alphaproteobacteria</taxon>
        <taxon>Sphingomonadales</taxon>
        <taxon>Sphingomonadaceae</taxon>
        <taxon>Allosphingosinicella</taxon>
    </lineage>
</organism>
<dbReference type="InterPro" id="IPR006175">
    <property type="entry name" value="YjgF/YER057c/UK114"/>
</dbReference>
<comment type="similarity">
    <text evidence="1">Belongs to the RutC family.</text>
</comment>
<dbReference type="Gene3D" id="3.30.1330.40">
    <property type="entry name" value="RutC-like"/>
    <property type="match status" value="1"/>
</dbReference>
<feature type="chain" id="PRO_5032869725" description="RidA family protein" evidence="2">
    <location>
        <begin position="25"/>
        <end position="163"/>
    </location>
</feature>
<evidence type="ECO:0008006" key="5">
    <source>
        <dbReference type="Google" id="ProtNLM"/>
    </source>
</evidence>
<dbReference type="EMBL" id="CP065592">
    <property type="protein sequence ID" value="QPQ55080.1"/>
    <property type="molecule type" value="Genomic_DNA"/>
</dbReference>
<dbReference type="GO" id="GO:0019239">
    <property type="term" value="F:deaminase activity"/>
    <property type="evidence" value="ECO:0007669"/>
    <property type="project" value="TreeGrafter"/>
</dbReference>
<dbReference type="Pfam" id="PF01042">
    <property type="entry name" value="Ribonuc_L-PSP"/>
    <property type="match status" value="1"/>
</dbReference>
<keyword evidence="4" id="KW-1185">Reference proteome</keyword>
<dbReference type="KEGG" id="sflv:IC614_00165"/>
<evidence type="ECO:0000313" key="3">
    <source>
        <dbReference type="EMBL" id="QPQ55080.1"/>
    </source>
</evidence>
<evidence type="ECO:0000313" key="4">
    <source>
        <dbReference type="Proteomes" id="UP000594873"/>
    </source>
</evidence>
<dbReference type="AlphaFoldDB" id="A0A7T2GJM0"/>
<reference evidence="3 4" key="1">
    <citation type="submission" date="2020-11" db="EMBL/GenBank/DDBJ databases">
        <title>Genome seq and assembly of Sphingosinicella sp.</title>
        <authorList>
            <person name="Chhetri G."/>
        </authorList>
    </citation>
    <scope>NUCLEOTIDE SEQUENCE [LARGE SCALE GENOMIC DNA]</scope>
    <source>
        <strain evidence="3 4">UDD2</strain>
    </source>
</reference>
<dbReference type="PANTHER" id="PTHR11803:SF58">
    <property type="entry name" value="PROTEIN HMF1-RELATED"/>
    <property type="match status" value="1"/>
</dbReference>
<feature type="signal peptide" evidence="2">
    <location>
        <begin position="1"/>
        <end position="24"/>
    </location>
</feature>
<sequence length="163" mass="17418">MQKKSILVVAALLGGFAAAAPAHAKRSEASVVMPCKPEQRRHLEQAGYASAVISRGMLYVSGVASMQRQGEADFQPAFTRIFESIGRTLASVGATWDDVVDVTSYHTDIDAQMEQFGKVSAQYLKAPFPTSTVVGVNRLIVPQAIAELKVVAELPDGAKQVCP</sequence>
<keyword evidence="2" id="KW-0732">Signal</keyword>
<dbReference type="GO" id="GO:0005829">
    <property type="term" value="C:cytosol"/>
    <property type="evidence" value="ECO:0007669"/>
    <property type="project" value="TreeGrafter"/>
</dbReference>
<accession>A0A7T2GJM0</accession>
<gene>
    <name evidence="3" type="ORF">IC614_00165</name>
</gene>
<dbReference type="RefSeq" id="WP_200971756.1">
    <property type="nucleotide sequence ID" value="NZ_CP065592.1"/>
</dbReference>
<evidence type="ECO:0000256" key="2">
    <source>
        <dbReference type="SAM" id="SignalP"/>
    </source>
</evidence>
<dbReference type="SUPFAM" id="SSF55298">
    <property type="entry name" value="YjgF-like"/>
    <property type="match status" value="1"/>
</dbReference>
<protein>
    <recommendedName>
        <fullName evidence="5">RidA family protein</fullName>
    </recommendedName>
</protein>
<name>A0A7T2GJM0_9SPHN</name>
<dbReference type="PANTHER" id="PTHR11803">
    <property type="entry name" value="2-IMINOBUTANOATE/2-IMINOPROPANOATE DEAMINASE RIDA"/>
    <property type="match status" value="1"/>
</dbReference>
<proteinExistence type="inferred from homology"/>
<dbReference type="InterPro" id="IPR035959">
    <property type="entry name" value="RutC-like_sf"/>
</dbReference>
<evidence type="ECO:0000256" key="1">
    <source>
        <dbReference type="ARBA" id="ARBA00010552"/>
    </source>
</evidence>